<dbReference type="InParanoid" id="A0A2R6QRI9"/>
<evidence type="ECO:0000313" key="3">
    <source>
        <dbReference type="Proteomes" id="UP000241394"/>
    </source>
</evidence>
<dbReference type="CDD" id="cd06558">
    <property type="entry name" value="crotonase-like"/>
    <property type="match status" value="1"/>
</dbReference>
<name>A0A2R6QRI9_ACTCC</name>
<reference evidence="2 3" key="1">
    <citation type="submission" date="2017-07" db="EMBL/GenBank/DDBJ databases">
        <title>An improved, manually edited Actinidia chinensis var. chinensis (kiwifruit) genome highlights the challenges associated with draft genomes and gene prediction in plants.</title>
        <authorList>
            <person name="Pilkington S."/>
            <person name="Crowhurst R."/>
            <person name="Hilario E."/>
            <person name="Nardozza S."/>
            <person name="Fraser L."/>
            <person name="Peng Y."/>
            <person name="Gunaseelan K."/>
            <person name="Simpson R."/>
            <person name="Tahir J."/>
            <person name="Deroles S."/>
            <person name="Templeton K."/>
            <person name="Luo Z."/>
            <person name="Davy M."/>
            <person name="Cheng C."/>
            <person name="Mcneilage M."/>
            <person name="Scaglione D."/>
            <person name="Liu Y."/>
            <person name="Zhang Q."/>
            <person name="Datson P."/>
            <person name="De Silva N."/>
            <person name="Gardiner S."/>
            <person name="Bassett H."/>
            <person name="Chagne D."/>
            <person name="Mccallum J."/>
            <person name="Dzierzon H."/>
            <person name="Deng C."/>
            <person name="Wang Y.-Y."/>
            <person name="Barron N."/>
            <person name="Manako K."/>
            <person name="Bowen J."/>
            <person name="Foster T."/>
            <person name="Erridge Z."/>
            <person name="Tiffin H."/>
            <person name="Waite C."/>
            <person name="Davies K."/>
            <person name="Grierson E."/>
            <person name="Laing W."/>
            <person name="Kirk R."/>
            <person name="Chen X."/>
            <person name="Wood M."/>
            <person name="Montefiori M."/>
            <person name="Brummell D."/>
            <person name="Schwinn K."/>
            <person name="Catanach A."/>
            <person name="Fullerton C."/>
            <person name="Li D."/>
            <person name="Meiyalaghan S."/>
            <person name="Nieuwenhuizen N."/>
            <person name="Read N."/>
            <person name="Prakash R."/>
            <person name="Hunter D."/>
            <person name="Zhang H."/>
            <person name="Mckenzie M."/>
            <person name="Knabel M."/>
            <person name="Harris A."/>
            <person name="Allan A."/>
            <person name="Chen A."/>
            <person name="Janssen B."/>
            <person name="Plunkett B."/>
            <person name="Dwamena C."/>
            <person name="Voogd C."/>
            <person name="Leif D."/>
            <person name="Lafferty D."/>
            <person name="Souleyre E."/>
            <person name="Varkonyi-Gasic E."/>
            <person name="Gambi F."/>
            <person name="Hanley J."/>
            <person name="Yao J.-L."/>
            <person name="Cheung J."/>
            <person name="David K."/>
            <person name="Warren B."/>
            <person name="Marsh K."/>
            <person name="Snowden K."/>
            <person name="Lin-Wang K."/>
            <person name="Brian L."/>
            <person name="Martinez-Sanchez M."/>
            <person name="Wang M."/>
            <person name="Ileperuma N."/>
            <person name="Macnee N."/>
            <person name="Campin R."/>
            <person name="Mcatee P."/>
            <person name="Drummond R."/>
            <person name="Espley R."/>
            <person name="Ireland H."/>
            <person name="Wu R."/>
            <person name="Atkinson R."/>
            <person name="Karunairetnam S."/>
            <person name="Bulley S."/>
            <person name="Chunkath S."/>
            <person name="Hanley Z."/>
            <person name="Storey R."/>
            <person name="Thrimawithana A."/>
            <person name="Thomson S."/>
            <person name="David C."/>
            <person name="Testolin R."/>
        </authorList>
    </citation>
    <scope>NUCLEOTIDE SEQUENCE [LARGE SCALE GENOMIC DNA]</scope>
    <source>
        <strain evidence="3">cv. Red5</strain>
        <tissue evidence="2">Young leaf</tissue>
    </source>
</reference>
<dbReference type="GO" id="GO:0051750">
    <property type="term" value="F:delta(3,5)-delta(2,4)-dienoyl-CoA isomerase activity"/>
    <property type="evidence" value="ECO:0007669"/>
    <property type="project" value="TreeGrafter"/>
</dbReference>
<dbReference type="OrthoDB" id="14970at2759"/>
<gene>
    <name evidence="2" type="ORF">CEY00_Acc14316</name>
</gene>
<dbReference type="Gene3D" id="3.90.226.10">
    <property type="entry name" value="2-enoyl-CoA Hydratase, Chain A, domain 1"/>
    <property type="match status" value="1"/>
</dbReference>
<evidence type="ECO:0000313" key="2">
    <source>
        <dbReference type="EMBL" id="PSS13707.1"/>
    </source>
</evidence>
<dbReference type="Proteomes" id="UP000241394">
    <property type="component" value="Chromosome LG13"/>
</dbReference>
<dbReference type="InterPro" id="IPR001753">
    <property type="entry name" value="Enoyl-CoA_hydra/iso"/>
</dbReference>
<accession>A0A2R6QRI9</accession>
<dbReference type="PANTHER" id="PTHR43149">
    <property type="entry name" value="ENOYL-COA HYDRATASE"/>
    <property type="match status" value="1"/>
</dbReference>
<dbReference type="Pfam" id="PF00378">
    <property type="entry name" value="ECH_1"/>
    <property type="match status" value="1"/>
</dbReference>
<dbReference type="STRING" id="1590841.A0A2R6QRI9"/>
<dbReference type="GO" id="GO:0005777">
    <property type="term" value="C:peroxisome"/>
    <property type="evidence" value="ECO:0007669"/>
    <property type="project" value="TreeGrafter"/>
</dbReference>
<dbReference type="InterPro" id="IPR029045">
    <property type="entry name" value="ClpP/crotonase-like_dom_sf"/>
</dbReference>
<keyword evidence="3" id="KW-1185">Reference proteome</keyword>
<comment type="caution">
    <text evidence="2">The sequence shown here is derived from an EMBL/GenBank/DDBJ whole genome shotgun (WGS) entry which is preliminary data.</text>
</comment>
<dbReference type="EMBL" id="NKQK01000013">
    <property type="protein sequence ID" value="PSS13707.1"/>
    <property type="molecule type" value="Genomic_DNA"/>
</dbReference>
<organism evidence="2 3">
    <name type="scientific">Actinidia chinensis var. chinensis</name>
    <name type="common">Chinese soft-hair kiwi</name>
    <dbReference type="NCBI Taxonomy" id="1590841"/>
    <lineage>
        <taxon>Eukaryota</taxon>
        <taxon>Viridiplantae</taxon>
        <taxon>Streptophyta</taxon>
        <taxon>Embryophyta</taxon>
        <taxon>Tracheophyta</taxon>
        <taxon>Spermatophyta</taxon>
        <taxon>Magnoliopsida</taxon>
        <taxon>eudicotyledons</taxon>
        <taxon>Gunneridae</taxon>
        <taxon>Pentapetalae</taxon>
        <taxon>asterids</taxon>
        <taxon>Ericales</taxon>
        <taxon>Actinidiaceae</taxon>
        <taxon>Actinidia</taxon>
    </lineage>
</organism>
<dbReference type="AlphaFoldDB" id="A0A2R6QRI9"/>
<dbReference type="Gramene" id="PSS13707">
    <property type="protein sequence ID" value="PSS13707"/>
    <property type="gene ID" value="CEY00_Acc14316"/>
</dbReference>
<dbReference type="InterPro" id="IPR045002">
    <property type="entry name" value="Ech1-like"/>
</dbReference>
<protein>
    <submittedName>
        <fullName evidence="2">Delta(3,5)-Delta(2,4)-dienoyl-CoA isomerase, peroxisomal like</fullName>
    </submittedName>
</protein>
<dbReference type="SUPFAM" id="SSF52096">
    <property type="entry name" value="ClpP/crotonase"/>
    <property type="match status" value="1"/>
</dbReference>
<dbReference type="PANTHER" id="PTHR43149:SF1">
    <property type="entry name" value="DELTA(3,5)-DELTA(2,4)-DIENOYL-COA ISOMERASE, MITOCHONDRIAL"/>
    <property type="match status" value="1"/>
</dbReference>
<keyword evidence="2" id="KW-0413">Isomerase</keyword>
<sequence>MDIITDCDLRYCTEDAFFSVKEVDLAITAYLGTLQRLPTIVGYGNAMELTLNGRTVSGSEAKSLGLVSKVFSSKDTMGERVRAVADRNFVFSTHSIFVYFSASQCWCFMFDEKNSYS</sequence>
<evidence type="ECO:0000256" key="1">
    <source>
        <dbReference type="ARBA" id="ARBA00005254"/>
    </source>
</evidence>
<comment type="similarity">
    <text evidence="1">Belongs to the enoyl-CoA hydratase/isomerase family.</text>
</comment>
<proteinExistence type="inferred from homology"/>
<reference evidence="3" key="2">
    <citation type="journal article" date="2018" name="BMC Genomics">
        <title>A manually annotated Actinidia chinensis var. chinensis (kiwifruit) genome highlights the challenges associated with draft genomes and gene prediction in plants.</title>
        <authorList>
            <person name="Pilkington S.M."/>
            <person name="Crowhurst R."/>
            <person name="Hilario E."/>
            <person name="Nardozza S."/>
            <person name="Fraser L."/>
            <person name="Peng Y."/>
            <person name="Gunaseelan K."/>
            <person name="Simpson R."/>
            <person name="Tahir J."/>
            <person name="Deroles S.C."/>
            <person name="Templeton K."/>
            <person name="Luo Z."/>
            <person name="Davy M."/>
            <person name="Cheng C."/>
            <person name="McNeilage M."/>
            <person name="Scaglione D."/>
            <person name="Liu Y."/>
            <person name="Zhang Q."/>
            <person name="Datson P."/>
            <person name="De Silva N."/>
            <person name="Gardiner S.E."/>
            <person name="Bassett H."/>
            <person name="Chagne D."/>
            <person name="McCallum J."/>
            <person name="Dzierzon H."/>
            <person name="Deng C."/>
            <person name="Wang Y.Y."/>
            <person name="Barron L."/>
            <person name="Manako K."/>
            <person name="Bowen J."/>
            <person name="Foster T.M."/>
            <person name="Erridge Z.A."/>
            <person name="Tiffin H."/>
            <person name="Waite C.N."/>
            <person name="Davies K.M."/>
            <person name="Grierson E.P."/>
            <person name="Laing W.A."/>
            <person name="Kirk R."/>
            <person name="Chen X."/>
            <person name="Wood M."/>
            <person name="Montefiori M."/>
            <person name="Brummell D.A."/>
            <person name="Schwinn K.E."/>
            <person name="Catanach A."/>
            <person name="Fullerton C."/>
            <person name="Li D."/>
            <person name="Meiyalaghan S."/>
            <person name="Nieuwenhuizen N."/>
            <person name="Read N."/>
            <person name="Prakash R."/>
            <person name="Hunter D."/>
            <person name="Zhang H."/>
            <person name="McKenzie M."/>
            <person name="Knabel M."/>
            <person name="Harris A."/>
            <person name="Allan A.C."/>
            <person name="Gleave A."/>
            <person name="Chen A."/>
            <person name="Janssen B.J."/>
            <person name="Plunkett B."/>
            <person name="Ampomah-Dwamena C."/>
            <person name="Voogd C."/>
            <person name="Leif D."/>
            <person name="Lafferty D."/>
            <person name="Souleyre E.J.F."/>
            <person name="Varkonyi-Gasic E."/>
            <person name="Gambi F."/>
            <person name="Hanley J."/>
            <person name="Yao J.L."/>
            <person name="Cheung J."/>
            <person name="David K.M."/>
            <person name="Warren B."/>
            <person name="Marsh K."/>
            <person name="Snowden K.C."/>
            <person name="Lin-Wang K."/>
            <person name="Brian L."/>
            <person name="Martinez-Sanchez M."/>
            <person name="Wang M."/>
            <person name="Ileperuma N."/>
            <person name="Macnee N."/>
            <person name="Campin R."/>
            <person name="McAtee P."/>
            <person name="Drummond R.S.M."/>
            <person name="Espley R.V."/>
            <person name="Ireland H.S."/>
            <person name="Wu R."/>
            <person name="Atkinson R.G."/>
            <person name="Karunairetnam S."/>
            <person name="Bulley S."/>
            <person name="Chunkath S."/>
            <person name="Hanley Z."/>
            <person name="Storey R."/>
            <person name="Thrimawithana A.H."/>
            <person name="Thomson S."/>
            <person name="David C."/>
            <person name="Testolin R."/>
            <person name="Huang H."/>
            <person name="Hellens R.P."/>
            <person name="Schaffer R.J."/>
        </authorList>
    </citation>
    <scope>NUCLEOTIDE SEQUENCE [LARGE SCALE GENOMIC DNA]</scope>
    <source>
        <strain evidence="3">cv. Red5</strain>
    </source>
</reference>